<feature type="domain" description="BAAT/Acyl-CoA thioester hydrolase C-terminal" evidence="2">
    <location>
        <begin position="97"/>
        <end position="256"/>
    </location>
</feature>
<feature type="signal peptide" evidence="1">
    <location>
        <begin position="1"/>
        <end position="21"/>
    </location>
</feature>
<accession>A0A975HPJ7</accession>
<proteinExistence type="predicted"/>
<dbReference type="EMBL" id="CP072135">
    <property type="protein sequence ID" value="QTH73330.1"/>
    <property type="molecule type" value="Genomic_DNA"/>
</dbReference>
<dbReference type="InterPro" id="IPR014940">
    <property type="entry name" value="BAAT_C"/>
</dbReference>
<evidence type="ECO:0000313" key="3">
    <source>
        <dbReference type="EMBL" id="QTH73330.1"/>
    </source>
</evidence>
<dbReference type="KEGG" id="pxi:J5O05_21425"/>
<dbReference type="GO" id="GO:0006637">
    <property type="term" value="P:acyl-CoA metabolic process"/>
    <property type="evidence" value="ECO:0007669"/>
    <property type="project" value="TreeGrafter"/>
</dbReference>
<gene>
    <name evidence="3" type="ORF">J5O05_21425</name>
</gene>
<dbReference type="GO" id="GO:0047617">
    <property type="term" value="F:fatty acyl-CoA hydrolase activity"/>
    <property type="evidence" value="ECO:0007669"/>
    <property type="project" value="TreeGrafter"/>
</dbReference>
<geneLocation type="plasmid" evidence="3 4">
    <name>unnamed5</name>
</geneLocation>
<name>A0A975HPJ7_9GAMM</name>
<feature type="chain" id="PRO_5037998292" evidence="1">
    <location>
        <begin position="22"/>
        <end position="277"/>
    </location>
</feature>
<dbReference type="PANTHER" id="PTHR10824:SF4">
    <property type="entry name" value="ACYL-COENZYME A THIOESTERASE 1-LIKE"/>
    <property type="match status" value="1"/>
</dbReference>
<sequence length="277" mass="30702">MRKFIPFLAFVLSLLSFATKADNHEYDIQKVEYKDLVANLYLPKSEKKLPVVIAFGGSEGGINTGNSNGEMIAPHGVAVLGLAFFKEDGISPTLDQIPMEYFIHAIDFLETQPAIDATRVGVVAGSRGSEAAFLLATMDSRIKSVVVTTPSEVPWYGLTVAKSAWTYKGQDIPALSLELDSNAKLLDRFKAALAIKENVENARFKFEKINGPLLLISAENDQIWPSYQMGKDIEAYLKHKDFKHKVVHHSYKTGHGFSQETAPEIKQSIIDHFLTTL</sequence>
<keyword evidence="1" id="KW-0732">Signal</keyword>
<dbReference type="AlphaFoldDB" id="A0A975HPJ7"/>
<protein>
    <submittedName>
        <fullName evidence="3">Dienelactone hydrolase family protein</fullName>
    </submittedName>
</protein>
<evidence type="ECO:0000313" key="4">
    <source>
        <dbReference type="Proteomes" id="UP000664904"/>
    </source>
</evidence>
<dbReference type="PANTHER" id="PTHR10824">
    <property type="entry name" value="ACYL-COENZYME A THIOESTERASE-RELATED"/>
    <property type="match status" value="1"/>
</dbReference>
<dbReference type="RefSeq" id="WP_208844949.1">
    <property type="nucleotide sequence ID" value="NZ_CP072135.1"/>
</dbReference>
<keyword evidence="3" id="KW-0614">Plasmid</keyword>
<keyword evidence="3" id="KW-0378">Hydrolase</keyword>
<dbReference type="InterPro" id="IPR029058">
    <property type="entry name" value="AB_hydrolase_fold"/>
</dbReference>
<dbReference type="GO" id="GO:0006631">
    <property type="term" value="P:fatty acid metabolic process"/>
    <property type="evidence" value="ECO:0007669"/>
    <property type="project" value="TreeGrafter"/>
</dbReference>
<keyword evidence="4" id="KW-1185">Reference proteome</keyword>
<evidence type="ECO:0000259" key="2">
    <source>
        <dbReference type="Pfam" id="PF08840"/>
    </source>
</evidence>
<reference evidence="3" key="1">
    <citation type="submission" date="2021-03" db="EMBL/GenBank/DDBJ databases">
        <title>Complete Genome of Pseudoalteromonas xiamenensis STKMTI.2, a new potential marine bacterium producing anti-Vibrio compounds.</title>
        <authorList>
            <person name="Handayani D.P."/>
            <person name="Isnansetyo A."/>
            <person name="Istiqomah I."/>
            <person name="Jumina J."/>
        </authorList>
    </citation>
    <scope>NUCLEOTIDE SEQUENCE</scope>
    <source>
        <strain evidence="3">STKMTI.2</strain>
        <plasmid evidence="3">unnamed5</plasmid>
    </source>
</reference>
<dbReference type="Proteomes" id="UP000664904">
    <property type="component" value="Plasmid unnamed5"/>
</dbReference>
<organism evidence="3 4">
    <name type="scientific">Pseudoalteromonas xiamenensis</name>
    <dbReference type="NCBI Taxonomy" id="882626"/>
    <lineage>
        <taxon>Bacteria</taxon>
        <taxon>Pseudomonadati</taxon>
        <taxon>Pseudomonadota</taxon>
        <taxon>Gammaproteobacteria</taxon>
        <taxon>Alteromonadales</taxon>
        <taxon>Pseudoalteromonadaceae</taxon>
        <taxon>Pseudoalteromonas</taxon>
    </lineage>
</organism>
<dbReference type="Gene3D" id="3.40.50.1820">
    <property type="entry name" value="alpha/beta hydrolase"/>
    <property type="match status" value="1"/>
</dbReference>
<dbReference type="Pfam" id="PF08840">
    <property type="entry name" value="BAAT_C"/>
    <property type="match status" value="1"/>
</dbReference>
<evidence type="ECO:0000256" key="1">
    <source>
        <dbReference type="SAM" id="SignalP"/>
    </source>
</evidence>
<dbReference type="SUPFAM" id="SSF53474">
    <property type="entry name" value="alpha/beta-Hydrolases"/>
    <property type="match status" value="1"/>
</dbReference>